<dbReference type="GO" id="GO:0015293">
    <property type="term" value="F:symporter activity"/>
    <property type="evidence" value="ECO:0007669"/>
    <property type="project" value="UniProtKB-KW"/>
</dbReference>
<name>I1E020_9GAMM</name>
<evidence type="ECO:0000256" key="4">
    <source>
        <dbReference type="ARBA" id="ARBA00022989"/>
    </source>
</evidence>
<feature type="transmembrane region" description="Helical" evidence="6">
    <location>
        <begin position="217"/>
        <end position="238"/>
    </location>
</feature>
<dbReference type="Proteomes" id="UP000004374">
    <property type="component" value="Unassembled WGS sequence"/>
</dbReference>
<evidence type="ECO:0000256" key="5">
    <source>
        <dbReference type="ARBA" id="ARBA00023136"/>
    </source>
</evidence>
<evidence type="ECO:0000256" key="3">
    <source>
        <dbReference type="ARBA" id="ARBA00022692"/>
    </source>
</evidence>
<evidence type="ECO:0000313" key="8">
    <source>
        <dbReference type="Proteomes" id="UP000004374"/>
    </source>
</evidence>
<evidence type="ECO:0000256" key="2">
    <source>
        <dbReference type="ARBA" id="ARBA00022448"/>
    </source>
</evidence>
<evidence type="ECO:0000256" key="6">
    <source>
        <dbReference type="SAM" id="Phobius"/>
    </source>
</evidence>
<feature type="transmembrane region" description="Helical" evidence="6">
    <location>
        <begin position="26"/>
        <end position="45"/>
    </location>
</feature>
<comment type="subcellular location">
    <subcellularLocation>
        <location evidence="1">Membrane</location>
        <topology evidence="1">Multi-pass membrane protein</topology>
    </subcellularLocation>
</comment>
<keyword evidence="3 6" id="KW-0812">Transmembrane</keyword>
<organism evidence="7 8">
    <name type="scientific">Rheinheimera nanhaiensis E407-8</name>
    <dbReference type="NCBI Taxonomy" id="562729"/>
    <lineage>
        <taxon>Bacteria</taxon>
        <taxon>Pseudomonadati</taxon>
        <taxon>Pseudomonadota</taxon>
        <taxon>Gammaproteobacteria</taxon>
        <taxon>Chromatiales</taxon>
        <taxon>Chromatiaceae</taxon>
        <taxon>Rheinheimera</taxon>
    </lineage>
</organism>
<keyword evidence="2" id="KW-0813">Transport</keyword>
<sequence>MLCSAAIHPGLFTVKHNFKKENNMALILKLIAGIVLGILCGLYAPNALTQLLLTFKALFGQLLFFVIPLLILFFITSGIAALPRNSGKLLSKTLAIAYGSTIAAGTLAFIVASIVVPMLTTSASAAPSATGVSLTPFIEMNIPPVFSVMTALTLAFVFGLGIAATQAQQLKQVSDQGRDVIQLVLSKVIIPLLPLYIAGVFAQMAAAGTVFGTLKTFGVVLVLAIVLHWAWIITLYVIAGIKAGRSPFSLIKNMLPAYFTALGTMSSAATIPVSLQATKANGVKPHVADFTVPLCATIHLSGSTITIVSCAVAVMAMQNNLEIPSLFTMLPFILMLGVVMLAAPGVPGGAVMSAVGLLGSMLGFGEAAVALMIALYMAQDSFGTACNVTGDGAIAVLVDKAD</sequence>
<feature type="transmembrane region" description="Helical" evidence="6">
    <location>
        <begin position="94"/>
        <end position="119"/>
    </location>
</feature>
<keyword evidence="5 6" id="KW-0472">Membrane</keyword>
<dbReference type="AlphaFoldDB" id="I1E020"/>
<feature type="transmembrane region" description="Helical" evidence="6">
    <location>
        <begin position="188"/>
        <end position="211"/>
    </location>
</feature>
<proteinExistence type="predicted"/>
<dbReference type="EMBL" id="BAFK01000015">
    <property type="protein sequence ID" value="GAB59648.1"/>
    <property type="molecule type" value="Genomic_DNA"/>
</dbReference>
<keyword evidence="8" id="KW-1185">Reference proteome</keyword>
<feature type="transmembrane region" description="Helical" evidence="6">
    <location>
        <begin position="258"/>
        <end position="278"/>
    </location>
</feature>
<accession>I1E020</accession>
<dbReference type="PANTHER" id="PTHR42865">
    <property type="entry name" value="PROTON/GLUTAMATE-ASPARTATE SYMPORTER"/>
    <property type="match status" value="1"/>
</dbReference>
<feature type="transmembrane region" description="Helical" evidence="6">
    <location>
        <begin position="57"/>
        <end position="82"/>
    </location>
</feature>
<comment type="caution">
    <text evidence="7">The sequence shown here is derived from an EMBL/GenBank/DDBJ whole genome shotgun (WGS) entry which is preliminary data.</text>
</comment>
<protein>
    <submittedName>
        <fullName evidence="7">Na+/H+-dicarboxylate symporter</fullName>
    </submittedName>
</protein>
<dbReference type="STRING" id="562729.RNAN_2654"/>
<dbReference type="PANTHER" id="PTHR42865:SF8">
    <property type="entry name" value="SERINE_THREONINE TRANSPORTER SSTT"/>
    <property type="match status" value="1"/>
</dbReference>
<gene>
    <name evidence="7" type="ORF">RNAN_2654</name>
</gene>
<feature type="transmembrane region" description="Helical" evidence="6">
    <location>
        <begin position="326"/>
        <end position="344"/>
    </location>
</feature>
<dbReference type="GO" id="GO:0005886">
    <property type="term" value="C:plasma membrane"/>
    <property type="evidence" value="ECO:0007669"/>
    <property type="project" value="UniProtKB-SubCell"/>
</dbReference>
<dbReference type="Gene3D" id="1.10.3860.10">
    <property type="entry name" value="Sodium:dicarboxylate symporter"/>
    <property type="match status" value="1"/>
</dbReference>
<dbReference type="PRINTS" id="PR00173">
    <property type="entry name" value="EDTRNSPORT"/>
</dbReference>
<dbReference type="SUPFAM" id="SSF118215">
    <property type="entry name" value="Proton glutamate symport protein"/>
    <property type="match status" value="1"/>
</dbReference>
<feature type="transmembrane region" description="Helical" evidence="6">
    <location>
        <begin position="290"/>
        <end position="314"/>
    </location>
</feature>
<evidence type="ECO:0000313" key="7">
    <source>
        <dbReference type="EMBL" id="GAB59648.1"/>
    </source>
</evidence>
<reference evidence="7 8" key="1">
    <citation type="journal article" date="2012" name="J. Bacteriol.">
        <title>Genome Sequence of the Protease-Producing Bacterium Rheinheimera nanhaiensis E407-8T, Isolated from Deep-Sea Sediment of the South China Sea.</title>
        <authorList>
            <person name="Zhang X.-Y."/>
            <person name="Zhang Y.-J."/>
            <person name="Qin Q.-L."/>
            <person name="Xie B.-B."/>
            <person name="Chen X.-L."/>
            <person name="Zhou B.-C."/>
            <person name="Zhang Y.-Z."/>
        </authorList>
    </citation>
    <scope>NUCLEOTIDE SEQUENCE [LARGE SCALE GENOMIC DNA]</scope>
    <source>
        <strain evidence="7 8">E407-8</strain>
    </source>
</reference>
<keyword evidence="4 6" id="KW-1133">Transmembrane helix</keyword>
<dbReference type="Pfam" id="PF00375">
    <property type="entry name" value="SDF"/>
    <property type="match status" value="1"/>
</dbReference>
<dbReference type="InterPro" id="IPR036458">
    <property type="entry name" value="Na:dicarbo_symporter_sf"/>
</dbReference>
<feature type="transmembrane region" description="Helical" evidence="6">
    <location>
        <begin position="145"/>
        <end position="167"/>
    </location>
</feature>
<evidence type="ECO:0000256" key="1">
    <source>
        <dbReference type="ARBA" id="ARBA00004141"/>
    </source>
</evidence>
<dbReference type="InterPro" id="IPR001991">
    <property type="entry name" value="Na-dicarboxylate_symporter"/>
</dbReference>
<feature type="transmembrane region" description="Helical" evidence="6">
    <location>
        <begin position="350"/>
        <end position="375"/>
    </location>
</feature>